<dbReference type="Proteomes" id="UP001341840">
    <property type="component" value="Unassembled WGS sequence"/>
</dbReference>
<feature type="coiled-coil region" evidence="1">
    <location>
        <begin position="13"/>
        <end position="47"/>
    </location>
</feature>
<name>A0ABU6WU55_9FABA</name>
<keyword evidence="1" id="KW-0175">Coiled coil</keyword>
<sequence>MLDPFIVSTKIKYEQLANKLDQIAKIVNAKEKQNDFVEVQEENAEQNTLEHNMHLDRQDQNDGELNTLEHNMHWVRQDQNDGNAIEDDVGLQQNPNHVAELNDTRGQDVNLVVEQMLKRFGFNVGFANKPKFVSLFPYLSNKLNYLRDGSFPSH</sequence>
<organism evidence="2 3">
    <name type="scientific">Stylosanthes scabra</name>
    <dbReference type="NCBI Taxonomy" id="79078"/>
    <lineage>
        <taxon>Eukaryota</taxon>
        <taxon>Viridiplantae</taxon>
        <taxon>Streptophyta</taxon>
        <taxon>Embryophyta</taxon>
        <taxon>Tracheophyta</taxon>
        <taxon>Spermatophyta</taxon>
        <taxon>Magnoliopsida</taxon>
        <taxon>eudicotyledons</taxon>
        <taxon>Gunneridae</taxon>
        <taxon>Pentapetalae</taxon>
        <taxon>rosids</taxon>
        <taxon>fabids</taxon>
        <taxon>Fabales</taxon>
        <taxon>Fabaceae</taxon>
        <taxon>Papilionoideae</taxon>
        <taxon>50 kb inversion clade</taxon>
        <taxon>dalbergioids sensu lato</taxon>
        <taxon>Dalbergieae</taxon>
        <taxon>Pterocarpus clade</taxon>
        <taxon>Stylosanthes</taxon>
    </lineage>
</organism>
<dbReference type="EMBL" id="JASCZI010183494">
    <property type="protein sequence ID" value="MED6189452.1"/>
    <property type="molecule type" value="Genomic_DNA"/>
</dbReference>
<keyword evidence="3" id="KW-1185">Reference proteome</keyword>
<gene>
    <name evidence="2" type="ORF">PIB30_096122</name>
</gene>
<reference evidence="2 3" key="1">
    <citation type="journal article" date="2023" name="Plants (Basel)">
        <title>Bridging the Gap: Combining Genomics and Transcriptomics Approaches to Understand Stylosanthes scabra, an Orphan Legume from the Brazilian Caatinga.</title>
        <authorList>
            <person name="Ferreira-Neto J.R.C."/>
            <person name="da Silva M.D."/>
            <person name="Binneck E."/>
            <person name="de Melo N.F."/>
            <person name="da Silva R.H."/>
            <person name="de Melo A.L.T.M."/>
            <person name="Pandolfi V."/>
            <person name="Bustamante F.O."/>
            <person name="Brasileiro-Vidal A.C."/>
            <person name="Benko-Iseppon A.M."/>
        </authorList>
    </citation>
    <scope>NUCLEOTIDE SEQUENCE [LARGE SCALE GENOMIC DNA]</scope>
    <source>
        <tissue evidence="2">Leaves</tissue>
    </source>
</reference>
<evidence type="ECO:0000313" key="2">
    <source>
        <dbReference type="EMBL" id="MED6189452.1"/>
    </source>
</evidence>
<comment type="caution">
    <text evidence="2">The sequence shown here is derived from an EMBL/GenBank/DDBJ whole genome shotgun (WGS) entry which is preliminary data.</text>
</comment>
<accession>A0ABU6WU55</accession>
<proteinExistence type="predicted"/>
<evidence type="ECO:0000313" key="3">
    <source>
        <dbReference type="Proteomes" id="UP001341840"/>
    </source>
</evidence>
<protein>
    <submittedName>
        <fullName evidence="2">Uncharacterized protein</fullName>
    </submittedName>
</protein>
<evidence type="ECO:0000256" key="1">
    <source>
        <dbReference type="SAM" id="Coils"/>
    </source>
</evidence>